<organism evidence="1">
    <name type="scientific">Gaeumannomyces tritici (strain R3-111a-1)</name>
    <name type="common">Wheat and barley take-all root rot fungus</name>
    <name type="synonym">Gaeumannomyces graminis var. tritici</name>
    <dbReference type="NCBI Taxonomy" id="644352"/>
    <lineage>
        <taxon>Eukaryota</taxon>
        <taxon>Fungi</taxon>
        <taxon>Dikarya</taxon>
        <taxon>Ascomycota</taxon>
        <taxon>Pezizomycotina</taxon>
        <taxon>Sordariomycetes</taxon>
        <taxon>Sordariomycetidae</taxon>
        <taxon>Magnaporthales</taxon>
        <taxon>Magnaporthaceae</taxon>
        <taxon>Gaeumannomyces</taxon>
    </lineage>
</organism>
<proteinExistence type="predicted"/>
<reference evidence="1" key="2">
    <citation type="submission" date="2010-07" db="EMBL/GenBank/DDBJ databases">
        <authorList>
            <consortium name="The Broad Institute Genome Sequencing Platform"/>
            <consortium name="Broad Institute Genome Sequencing Center for Infectious Disease"/>
            <person name="Ma L.-J."/>
            <person name="Dead R."/>
            <person name="Young S."/>
            <person name="Zeng Q."/>
            <person name="Koehrsen M."/>
            <person name="Alvarado L."/>
            <person name="Berlin A."/>
            <person name="Chapman S.B."/>
            <person name="Chen Z."/>
            <person name="Freedman E."/>
            <person name="Gellesch M."/>
            <person name="Goldberg J."/>
            <person name="Griggs A."/>
            <person name="Gujja S."/>
            <person name="Heilman E.R."/>
            <person name="Heiman D."/>
            <person name="Hepburn T."/>
            <person name="Howarth C."/>
            <person name="Jen D."/>
            <person name="Larson L."/>
            <person name="Mehta T."/>
            <person name="Neiman D."/>
            <person name="Pearson M."/>
            <person name="Roberts A."/>
            <person name="Saif S."/>
            <person name="Shea T."/>
            <person name="Shenoy N."/>
            <person name="Sisk P."/>
            <person name="Stolte C."/>
            <person name="Sykes S."/>
            <person name="Walk T."/>
            <person name="White J."/>
            <person name="Yandava C."/>
            <person name="Haas B."/>
            <person name="Nusbaum C."/>
            <person name="Birren B."/>
        </authorList>
    </citation>
    <scope>NUCLEOTIDE SEQUENCE</scope>
    <source>
        <strain evidence="1">R3-111a-1</strain>
    </source>
</reference>
<dbReference type="RefSeq" id="XP_009224589.1">
    <property type="nucleotide sequence ID" value="XM_009226325.1"/>
</dbReference>
<dbReference type="Proteomes" id="UP000006039">
    <property type="component" value="Unassembled WGS sequence"/>
</dbReference>
<reference evidence="2" key="4">
    <citation type="journal article" date="2015" name="G3 (Bethesda)">
        <title>Genome sequences of three phytopathogenic species of the Magnaporthaceae family of fungi.</title>
        <authorList>
            <person name="Okagaki L.H."/>
            <person name="Nunes C.C."/>
            <person name="Sailsbery J."/>
            <person name="Clay B."/>
            <person name="Brown D."/>
            <person name="John T."/>
            <person name="Oh Y."/>
            <person name="Young N."/>
            <person name="Fitzgerald M."/>
            <person name="Haas B.J."/>
            <person name="Zeng Q."/>
            <person name="Young S."/>
            <person name="Adiconis X."/>
            <person name="Fan L."/>
            <person name="Levin J.Z."/>
            <person name="Mitchell T.K."/>
            <person name="Okubara P.A."/>
            <person name="Farman M.L."/>
            <person name="Kohn L.M."/>
            <person name="Birren B."/>
            <person name="Ma L.-J."/>
            <person name="Dean R.A."/>
        </authorList>
    </citation>
    <scope>NUCLEOTIDE SEQUENCE</scope>
    <source>
        <strain evidence="2">R3-111a-1</strain>
    </source>
</reference>
<name>J3P4P8_GAET3</name>
<evidence type="ECO:0000313" key="3">
    <source>
        <dbReference type="Proteomes" id="UP000006039"/>
    </source>
</evidence>
<dbReference type="OrthoDB" id="3250044at2759"/>
<dbReference type="STRING" id="644352.J3P4P8"/>
<protein>
    <recommendedName>
        <fullName evidence="4">Aminoglycoside phosphotransferase domain-containing protein</fullName>
    </recommendedName>
</protein>
<accession>J3P4P8</accession>
<evidence type="ECO:0008006" key="4">
    <source>
        <dbReference type="Google" id="ProtNLM"/>
    </source>
</evidence>
<keyword evidence="3" id="KW-1185">Reference proteome</keyword>
<reference evidence="1" key="3">
    <citation type="submission" date="2010-09" db="EMBL/GenBank/DDBJ databases">
        <title>Annotation of Gaeumannomyces graminis var. tritici R3-111a-1.</title>
        <authorList>
            <consortium name="The Broad Institute Genome Sequencing Platform"/>
            <person name="Ma L.-J."/>
            <person name="Dead R."/>
            <person name="Young S.K."/>
            <person name="Zeng Q."/>
            <person name="Gargeya S."/>
            <person name="Fitzgerald M."/>
            <person name="Haas B."/>
            <person name="Abouelleil A."/>
            <person name="Alvarado L."/>
            <person name="Arachchi H.M."/>
            <person name="Berlin A."/>
            <person name="Brown A."/>
            <person name="Chapman S.B."/>
            <person name="Chen Z."/>
            <person name="Dunbar C."/>
            <person name="Freedman E."/>
            <person name="Gearin G."/>
            <person name="Gellesch M."/>
            <person name="Goldberg J."/>
            <person name="Griggs A."/>
            <person name="Gujja S."/>
            <person name="Heiman D."/>
            <person name="Howarth C."/>
            <person name="Larson L."/>
            <person name="Lui A."/>
            <person name="MacDonald P.J.P."/>
            <person name="Mehta T."/>
            <person name="Montmayeur A."/>
            <person name="Murphy C."/>
            <person name="Neiman D."/>
            <person name="Pearson M."/>
            <person name="Priest M."/>
            <person name="Roberts A."/>
            <person name="Saif S."/>
            <person name="Shea T."/>
            <person name="Shenoy N."/>
            <person name="Sisk P."/>
            <person name="Stolte C."/>
            <person name="Sykes S."/>
            <person name="Yandava C."/>
            <person name="Wortman J."/>
            <person name="Nusbaum C."/>
            <person name="Birren B."/>
        </authorList>
    </citation>
    <scope>NUCLEOTIDE SEQUENCE</scope>
    <source>
        <strain evidence="1">R3-111a-1</strain>
    </source>
</reference>
<gene>
    <name evidence="2" type="primary">20348943</name>
    <name evidence="1" type="ORF">GGTG_08485</name>
</gene>
<dbReference type="AlphaFoldDB" id="J3P4P8"/>
<dbReference type="EMBL" id="GL385398">
    <property type="protein sequence ID" value="EJT74645.1"/>
    <property type="molecule type" value="Genomic_DNA"/>
</dbReference>
<dbReference type="HOGENOM" id="CLU_2084988_0_0_1"/>
<dbReference type="EnsemblFungi" id="EJT74645">
    <property type="protein sequence ID" value="EJT74645"/>
    <property type="gene ID" value="GGTG_08485"/>
</dbReference>
<reference evidence="3" key="1">
    <citation type="submission" date="2010-07" db="EMBL/GenBank/DDBJ databases">
        <title>The genome sequence of Gaeumannomyces graminis var. tritici strain R3-111a-1.</title>
        <authorList>
            <consortium name="The Broad Institute Genome Sequencing Platform"/>
            <person name="Ma L.-J."/>
            <person name="Dead R."/>
            <person name="Young S."/>
            <person name="Zeng Q."/>
            <person name="Koehrsen M."/>
            <person name="Alvarado L."/>
            <person name="Berlin A."/>
            <person name="Chapman S.B."/>
            <person name="Chen Z."/>
            <person name="Freedman E."/>
            <person name="Gellesch M."/>
            <person name="Goldberg J."/>
            <person name="Griggs A."/>
            <person name="Gujja S."/>
            <person name="Heilman E.R."/>
            <person name="Heiman D."/>
            <person name="Hepburn T."/>
            <person name="Howarth C."/>
            <person name="Jen D."/>
            <person name="Larson L."/>
            <person name="Mehta T."/>
            <person name="Neiman D."/>
            <person name="Pearson M."/>
            <person name="Roberts A."/>
            <person name="Saif S."/>
            <person name="Shea T."/>
            <person name="Shenoy N."/>
            <person name="Sisk P."/>
            <person name="Stolte C."/>
            <person name="Sykes S."/>
            <person name="Walk T."/>
            <person name="White J."/>
            <person name="Yandava C."/>
            <person name="Haas B."/>
            <person name="Nusbaum C."/>
            <person name="Birren B."/>
        </authorList>
    </citation>
    <scope>NUCLEOTIDE SEQUENCE [LARGE SCALE GENOMIC DNA]</scope>
    <source>
        <strain evidence="3">R3-111a-1</strain>
    </source>
</reference>
<dbReference type="GeneID" id="20348943"/>
<evidence type="ECO:0000313" key="2">
    <source>
        <dbReference type="EnsemblFungi" id="EJT74645"/>
    </source>
</evidence>
<dbReference type="VEuPathDB" id="FungiDB:GGTG_08485"/>
<sequence>MRPSSTGGGLQVADDPARAGHAVCFTHAGLNAGNVLLDYVLLQDGTRGWTITGIVDWEISGFFPKYWEFTNTSPRHWWSTTFFAPPSGGNDEYGREYQLEQECWFQGAGCPAGSVVC</sequence>
<evidence type="ECO:0000313" key="1">
    <source>
        <dbReference type="EMBL" id="EJT74645.1"/>
    </source>
</evidence>
<reference evidence="2" key="5">
    <citation type="submission" date="2018-04" db="UniProtKB">
        <authorList>
            <consortium name="EnsemblFungi"/>
        </authorList>
    </citation>
    <scope>IDENTIFICATION</scope>
    <source>
        <strain evidence="2">R3-111a-1</strain>
    </source>
</reference>